<sequence length="294" mass="33159">MTASPHFAAAKHRDHWSIGGSFFPRVGELASTLIGLHFEAIRVSLCCVREVGHSTTRSKKMAYNLKDEEEVKEYLKNLHIEYQFGCYNEKNPEVCHLLGDFYEAIKLDTEKAASLYKTTCDQYNYARSCAKFGDFKVIGKGCEKDILTAYKYLSKSCELNDEYGCLHAGVLGTSKTDVGEKDRATQVHAGAKYLKKACDMYNSEKACFYLSGIYLGGLENFIEKNYKEAYKLSLKSCELGNPYACANLSQMHSRGEGVQKNPELAATFKQRATDLYEELTRAQQELKFHQGIDP</sequence>
<evidence type="ECO:0008006" key="5">
    <source>
        <dbReference type="Google" id="ProtNLM"/>
    </source>
</evidence>
<evidence type="ECO:0000256" key="1">
    <source>
        <dbReference type="ARBA" id="ARBA00008486"/>
    </source>
</evidence>
<comment type="similarity">
    <text evidence="1">Belongs to the hcp beta-lactamase family.</text>
</comment>
<dbReference type="PANTHER" id="PTHR13891">
    <property type="entry name" value="CYTOCHROME C OXIDASE ASSEMBLY FACTOR 7"/>
    <property type="match status" value="1"/>
</dbReference>
<dbReference type="InterPro" id="IPR011990">
    <property type="entry name" value="TPR-like_helical_dom_sf"/>
</dbReference>
<dbReference type="InterPro" id="IPR006597">
    <property type="entry name" value="Sel1-like"/>
</dbReference>
<keyword evidence="4" id="KW-1185">Reference proteome</keyword>
<accession>A0A151I3P0</accession>
<dbReference type="PANTHER" id="PTHR13891:SF1">
    <property type="entry name" value="CYTOCHROME C OXIDASE ASSEMBLY FACTOR 7"/>
    <property type="match status" value="1"/>
</dbReference>
<evidence type="ECO:0000313" key="4">
    <source>
        <dbReference type="Proteomes" id="UP000078540"/>
    </source>
</evidence>
<dbReference type="SUPFAM" id="SSF81901">
    <property type="entry name" value="HCP-like"/>
    <property type="match status" value="2"/>
</dbReference>
<gene>
    <name evidence="3" type="ORF">ALC53_06244</name>
</gene>
<keyword evidence="2" id="KW-0677">Repeat</keyword>
<evidence type="ECO:0000313" key="3">
    <source>
        <dbReference type="EMBL" id="KYM83268.1"/>
    </source>
</evidence>
<dbReference type="EMBL" id="KQ976499">
    <property type="protein sequence ID" value="KYM83268.1"/>
    <property type="molecule type" value="Genomic_DNA"/>
</dbReference>
<dbReference type="AlphaFoldDB" id="A0A151I3P0"/>
<dbReference type="SMART" id="SM00671">
    <property type="entry name" value="SEL1"/>
    <property type="match status" value="4"/>
</dbReference>
<dbReference type="Gene3D" id="1.25.40.10">
    <property type="entry name" value="Tetratricopeptide repeat domain"/>
    <property type="match status" value="2"/>
</dbReference>
<organism evidence="3 4">
    <name type="scientific">Atta colombica</name>
    <dbReference type="NCBI Taxonomy" id="520822"/>
    <lineage>
        <taxon>Eukaryota</taxon>
        <taxon>Metazoa</taxon>
        <taxon>Ecdysozoa</taxon>
        <taxon>Arthropoda</taxon>
        <taxon>Hexapoda</taxon>
        <taxon>Insecta</taxon>
        <taxon>Pterygota</taxon>
        <taxon>Neoptera</taxon>
        <taxon>Endopterygota</taxon>
        <taxon>Hymenoptera</taxon>
        <taxon>Apocrita</taxon>
        <taxon>Aculeata</taxon>
        <taxon>Formicoidea</taxon>
        <taxon>Formicidae</taxon>
        <taxon>Myrmicinae</taxon>
        <taxon>Atta</taxon>
    </lineage>
</organism>
<dbReference type="Pfam" id="PF08238">
    <property type="entry name" value="Sel1"/>
    <property type="match status" value="5"/>
</dbReference>
<dbReference type="STRING" id="520822.A0A151I3P0"/>
<dbReference type="GO" id="GO:0005758">
    <property type="term" value="C:mitochondrial intermembrane space"/>
    <property type="evidence" value="ECO:0007669"/>
    <property type="project" value="TreeGrafter"/>
</dbReference>
<name>A0A151I3P0_9HYME</name>
<protein>
    <recommendedName>
        <fullName evidence="5">Sel1 repeat-containing protein 1 like protein</fullName>
    </recommendedName>
</protein>
<evidence type="ECO:0000256" key="2">
    <source>
        <dbReference type="ARBA" id="ARBA00022737"/>
    </source>
</evidence>
<reference evidence="3 4" key="1">
    <citation type="submission" date="2015-09" db="EMBL/GenBank/DDBJ databases">
        <title>Atta colombica WGS genome.</title>
        <authorList>
            <person name="Nygaard S."/>
            <person name="Hu H."/>
            <person name="Boomsma J."/>
            <person name="Zhang G."/>
        </authorList>
    </citation>
    <scope>NUCLEOTIDE SEQUENCE [LARGE SCALE GENOMIC DNA]</scope>
    <source>
        <strain evidence="3">Treedump-2</strain>
        <tissue evidence="3">Whole body</tissue>
    </source>
</reference>
<proteinExistence type="inferred from homology"/>
<dbReference type="Proteomes" id="UP000078540">
    <property type="component" value="Unassembled WGS sequence"/>
</dbReference>
<dbReference type="InterPro" id="IPR040239">
    <property type="entry name" value="HcpB-like"/>
</dbReference>